<dbReference type="Gene3D" id="3.40.640.10">
    <property type="entry name" value="Type I PLP-dependent aspartate aminotransferase-like (Major domain)"/>
    <property type="match status" value="1"/>
</dbReference>
<evidence type="ECO:0000313" key="6">
    <source>
        <dbReference type="EMBL" id="MUM64916.1"/>
    </source>
</evidence>
<dbReference type="InterPro" id="IPR050859">
    <property type="entry name" value="Class-I_PLP-dep_aminotransf"/>
</dbReference>
<evidence type="ECO:0000256" key="3">
    <source>
        <dbReference type="ARBA" id="ARBA00022679"/>
    </source>
</evidence>
<feature type="domain" description="Aminotransferase class I/classII large" evidence="5">
    <location>
        <begin position="1"/>
        <end position="337"/>
    </location>
</feature>
<dbReference type="InterPro" id="IPR015424">
    <property type="entry name" value="PyrdxlP-dep_Trfase"/>
</dbReference>
<dbReference type="CDD" id="cd00609">
    <property type="entry name" value="AAT_like"/>
    <property type="match status" value="1"/>
</dbReference>
<dbReference type="Proteomes" id="UP000440125">
    <property type="component" value="Unassembled WGS sequence"/>
</dbReference>
<dbReference type="OrthoDB" id="33635at2157"/>
<dbReference type="EMBL" id="WFIY01000004">
    <property type="protein sequence ID" value="MUM64916.1"/>
    <property type="molecule type" value="Genomic_DNA"/>
</dbReference>
<name>A0A6A9QIC9_ACIIN</name>
<reference evidence="6 7" key="1">
    <citation type="submission" date="2019-10" db="EMBL/GenBank/DDBJ databases">
        <title>Genome Sequences from Six Type Strain Members of the Archaeal Family Sulfolobaceae: Acidianus ambivalens, Acidianus infernus, Metallosphaera prunae, Stygiolobus azoricus, Sulfolobus metallicus, and Sulfurisphaera ohwakuensis.</title>
        <authorList>
            <person name="Counts J.A."/>
            <person name="Kelly R.M."/>
        </authorList>
    </citation>
    <scope>NUCLEOTIDE SEQUENCE [LARGE SCALE GENOMIC DNA]</scope>
    <source>
        <strain evidence="6 7">DSM 3191</strain>
    </source>
</reference>
<dbReference type="GO" id="GO:0030170">
    <property type="term" value="F:pyridoxal phosphate binding"/>
    <property type="evidence" value="ECO:0007669"/>
    <property type="project" value="InterPro"/>
</dbReference>
<dbReference type="SUPFAM" id="SSF53383">
    <property type="entry name" value="PLP-dependent transferases"/>
    <property type="match status" value="1"/>
</dbReference>
<evidence type="ECO:0000256" key="1">
    <source>
        <dbReference type="ARBA" id="ARBA00001933"/>
    </source>
</evidence>
<comment type="caution">
    <text evidence="6">The sequence shown here is derived from an EMBL/GenBank/DDBJ whole genome shotgun (WGS) entry which is preliminary data.</text>
</comment>
<dbReference type="PANTHER" id="PTHR42790">
    <property type="entry name" value="AMINOTRANSFERASE"/>
    <property type="match status" value="1"/>
</dbReference>
<dbReference type="InterPro" id="IPR015421">
    <property type="entry name" value="PyrdxlP-dep_Trfase_major"/>
</dbReference>
<keyword evidence="7" id="KW-1185">Reference proteome</keyword>
<dbReference type="PANTHER" id="PTHR42790:SF19">
    <property type="entry name" value="KYNURENINE_ALPHA-AMINOADIPATE AMINOTRANSFERASE, MITOCHONDRIAL"/>
    <property type="match status" value="1"/>
</dbReference>
<dbReference type="Pfam" id="PF00155">
    <property type="entry name" value="Aminotran_1_2"/>
    <property type="match status" value="1"/>
</dbReference>
<dbReference type="Gene3D" id="3.90.1150.10">
    <property type="entry name" value="Aspartate Aminotransferase, domain 1"/>
    <property type="match status" value="1"/>
</dbReference>
<organism evidence="6 7">
    <name type="scientific">Acidianus infernus</name>
    <dbReference type="NCBI Taxonomy" id="12915"/>
    <lineage>
        <taxon>Archaea</taxon>
        <taxon>Thermoproteota</taxon>
        <taxon>Thermoprotei</taxon>
        <taxon>Sulfolobales</taxon>
        <taxon>Sulfolobaceae</taxon>
        <taxon>Acidianus</taxon>
    </lineage>
</organism>
<dbReference type="AlphaFoldDB" id="A0A6A9QIC9"/>
<dbReference type="RefSeq" id="WP_155863294.1">
    <property type="nucleotide sequence ID" value="NZ_WFIY01000004.1"/>
</dbReference>
<proteinExistence type="predicted"/>
<dbReference type="InterPro" id="IPR004839">
    <property type="entry name" value="Aminotransferase_I/II_large"/>
</dbReference>
<gene>
    <name evidence="6" type="ORF">D1867_06585</name>
</gene>
<evidence type="ECO:0000256" key="4">
    <source>
        <dbReference type="ARBA" id="ARBA00022898"/>
    </source>
</evidence>
<keyword evidence="4" id="KW-0663">Pyridoxal phosphate</keyword>
<keyword evidence="2 6" id="KW-0032">Aminotransferase</keyword>
<keyword evidence="3 6" id="KW-0808">Transferase</keyword>
<dbReference type="InterPro" id="IPR015422">
    <property type="entry name" value="PyrdxlP-dep_Trfase_small"/>
</dbReference>
<dbReference type="GO" id="GO:0008483">
    <property type="term" value="F:transaminase activity"/>
    <property type="evidence" value="ECO:0007669"/>
    <property type="project" value="UniProtKB-KW"/>
</dbReference>
<dbReference type="GO" id="GO:1901605">
    <property type="term" value="P:alpha-amino acid metabolic process"/>
    <property type="evidence" value="ECO:0007669"/>
    <property type="project" value="TreeGrafter"/>
</dbReference>
<evidence type="ECO:0000256" key="2">
    <source>
        <dbReference type="ARBA" id="ARBA00022576"/>
    </source>
</evidence>
<comment type="cofactor">
    <cofactor evidence="1">
        <name>pyridoxal 5'-phosphate</name>
        <dbReference type="ChEBI" id="CHEBI:597326"/>
    </cofactor>
</comment>
<evidence type="ECO:0000313" key="7">
    <source>
        <dbReference type="Proteomes" id="UP000440125"/>
    </source>
</evidence>
<protein>
    <submittedName>
        <fullName evidence="6">Aminotransferase class I/II-fold pyridoxal phosphate-dependent enzyme</fullName>
    </submittedName>
</protein>
<accession>A0A6A9QIC9</accession>
<evidence type="ECO:0000259" key="5">
    <source>
        <dbReference type="Pfam" id="PF00155"/>
    </source>
</evidence>
<sequence length="352" mass="40442">MINLAYGIPELKLLPIEIIKEASARVLNEEYDKALQYVDAQGIYEVREAIADFLKLRGVRAKPENIILTAGAKEALFLLSYLFNDVSIESPTYQGFISILKFKGLTNVYSVPISEDGINVESLEKIVRNHKFQFFYTVTINNPTGYVTTDYTKKEIIELPEKYGFRIIEDDIYGFFSYEEDVKTFRSFSDPVIYVSSFSKILSPGLRVGFILVNDEDLLNKLIKIKMEVNHQISSLDQLIVKNVIRDPRFLDNLDKAKKAYKEKRDLAMKIISEEFPESVQCTFPRGGFFTFCSGLNYKRLQGVQVVGGDKFYFEKGLGEDSFRISFSSLNKEELEKDLLEFATILKEIRKN</sequence>